<keyword evidence="1" id="KW-0732">Signal</keyword>
<evidence type="ECO:0000313" key="2">
    <source>
        <dbReference type="EMBL" id="KAK8094338.1"/>
    </source>
</evidence>
<keyword evidence="3" id="KW-1185">Reference proteome</keyword>
<evidence type="ECO:0000256" key="1">
    <source>
        <dbReference type="SAM" id="SignalP"/>
    </source>
</evidence>
<organism evidence="2 3">
    <name type="scientific">Apiospora hydei</name>
    <dbReference type="NCBI Taxonomy" id="1337664"/>
    <lineage>
        <taxon>Eukaryota</taxon>
        <taxon>Fungi</taxon>
        <taxon>Dikarya</taxon>
        <taxon>Ascomycota</taxon>
        <taxon>Pezizomycotina</taxon>
        <taxon>Sordariomycetes</taxon>
        <taxon>Xylariomycetidae</taxon>
        <taxon>Amphisphaeriales</taxon>
        <taxon>Apiosporaceae</taxon>
        <taxon>Apiospora</taxon>
    </lineage>
</organism>
<dbReference type="Proteomes" id="UP001433268">
    <property type="component" value="Unassembled WGS sequence"/>
</dbReference>
<accession>A0ABR1XCL4</accession>
<name>A0ABR1XCL4_9PEZI</name>
<dbReference type="RefSeq" id="XP_066675111.1">
    <property type="nucleotide sequence ID" value="XM_066805338.1"/>
</dbReference>
<evidence type="ECO:0000313" key="3">
    <source>
        <dbReference type="Proteomes" id="UP001433268"/>
    </source>
</evidence>
<feature type="signal peptide" evidence="1">
    <location>
        <begin position="1"/>
        <end position="18"/>
    </location>
</feature>
<protein>
    <submittedName>
        <fullName evidence="2">Chitotriosidase-1</fullName>
    </submittedName>
</protein>
<comment type="caution">
    <text evidence="2">The sequence shown here is derived from an EMBL/GenBank/DDBJ whole genome shotgun (WGS) entry which is preliminary data.</text>
</comment>
<dbReference type="EMBL" id="JAQQWN010000002">
    <property type="protein sequence ID" value="KAK8094338.1"/>
    <property type="molecule type" value="Genomic_DNA"/>
</dbReference>
<reference evidence="2 3" key="1">
    <citation type="submission" date="2023-01" db="EMBL/GenBank/DDBJ databases">
        <title>Analysis of 21 Apiospora genomes using comparative genomics revels a genus with tremendous synthesis potential of carbohydrate active enzymes and secondary metabolites.</title>
        <authorList>
            <person name="Sorensen T."/>
        </authorList>
    </citation>
    <scope>NUCLEOTIDE SEQUENCE [LARGE SCALE GENOMIC DNA]</scope>
    <source>
        <strain evidence="2 3">CBS 114990</strain>
    </source>
</reference>
<feature type="chain" id="PRO_5045441064" evidence="1">
    <location>
        <begin position="19"/>
        <end position="231"/>
    </location>
</feature>
<sequence>MKFTIATLFLAAVASVSGAAINMEERSSSSLEARGKVSQKDYDQETGVLKDRGLCRSYKGPIPGYSDYKAICAPKCGDQKSLMDKANKTGKTQSVGCVMTTQKPPYFTDPKGKSYTIGECMCNLPIVNWAGDTFVAALPALGQVTCAVWTEAAKSAAQILTGVNGASAAKTGVQTLIKTAKMLKKQGKGANEWEEYVRKHVEAGDACKFDVKKMFEDAVQIADSAIPNVQG</sequence>
<proteinExistence type="predicted"/>
<gene>
    <name evidence="2" type="ORF">PG997_001023</name>
</gene>
<dbReference type="GeneID" id="92038398"/>